<keyword evidence="7" id="KW-1185">Reference proteome</keyword>
<evidence type="ECO:0000256" key="2">
    <source>
        <dbReference type="ARBA" id="ARBA00023125"/>
    </source>
</evidence>
<evidence type="ECO:0000256" key="3">
    <source>
        <dbReference type="ARBA" id="ARBA00023163"/>
    </source>
</evidence>
<accession>A0A1M5CMD3</accession>
<dbReference type="Proteomes" id="UP000184406">
    <property type="component" value="Unassembled WGS sequence"/>
</dbReference>
<feature type="domain" description="HTH araC/xylS-type" evidence="5">
    <location>
        <begin position="489"/>
        <end position="594"/>
    </location>
</feature>
<sequence length="597" mass="68650">MHTSFNPKSIAVLPFVNIGREENEYFSDGITEEIINALTKVRDLKVTARTSSFYYKQKNLDARLIGNELGVETLLEGSARIVNDRVRITAQLIRTDTGFHIWSENFDRDLSDIFELQDEISLLIADKIRENFGHFEVQEHLIEAPTKNIEAYKHLLKGRELRMRWNAQDVKDAIPYFEQSITLDPSYADAHFEKGWCLGMLASWGYLKKDEGLLEANRHIDIGLQLNPNSAMGHYVKGSISFWGYWNYKDAFEHLQLSLEINPNSSEVRDAMADGFSALGKIDEALANNEMALRINPLSANLYFTKGNMIYFKKNNQEAVVLFDKALSINPFFPLALEMKAAALILDRQAALLASFVENTPQLERPNSYRAIYDLMHNEDVFIISKNEVEKEFQEASVVSLRAWDLYYEVYSGNHEIALDILDDRIKERSGQLFNFRNDPFLEPLRTYRKYKEIEDSVFLTLDLPEDILEPKSPVVSSPLDNSQIEHYSEAIELLMNDKKLYIDPELSLKQLAAHVGLHANKLSWLLNNHFGKNFNDFINGFRILEFQKMAIDPANKNLTLLGLAYDSGFNSKTVFNTFFKKETGMTPKQWVKQNTT</sequence>
<dbReference type="OrthoDB" id="9779074at2"/>
<dbReference type="SMART" id="SM00342">
    <property type="entry name" value="HTH_ARAC"/>
    <property type="match status" value="1"/>
</dbReference>
<keyword evidence="2" id="KW-0238">DNA-binding</keyword>
<name>A0A1M5CMD3_9FLAO</name>
<keyword evidence="1" id="KW-0805">Transcription regulation</keyword>
<dbReference type="SUPFAM" id="SSF48452">
    <property type="entry name" value="TPR-like"/>
    <property type="match status" value="1"/>
</dbReference>
<dbReference type="PROSITE" id="PS01124">
    <property type="entry name" value="HTH_ARAC_FAMILY_2"/>
    <property type="match status" value="1"/>
</dbReference>
<dbReference type="PROSITE" id="PS50005">
    <property type="entry name" value="TPR"/>
    <property type="match status" value="1"/>
</dbReference>
<protein>
    <submittedName>
        <fullName evidence="6">TolB amino-terminal domain-containing protein</fullName>
    </submittedName>
</protein>
<dbReference type="InterPro" id="IPR019734">
    <property type="entry name" value="TPR_rpt"/>
</dbReference>
<keyword evidence="4" id="KW-0802">TPR repeat</keyword>
<dbReference type="InterPro" id="IPR011990">
    <property type="entry name" value="TPR-like_helical_dom_sf"/>
</dbReference>
<dbReference type="GO" id="GO:0003700">
    <property type="term" value="F:DNA-binding transcription factor activity"/>
    <property type="evidence" value="ECO:0007669"/>
    <property type="project" value="InterPro"/>
</dbReference>
<dbReference type="GO" id="GO:0043565">
    <property type="term" value="F:sequence-specific DNA binding"/>
    <property type="evidence" value="ECO:0007669"/>
    <property type="project" value="InterPro"/>
</dbReference>
<proteinExistence type="predicted"/>
<dbReference type="AlphaFoldDB" id="A0A1M5CMD3"/>
<dbReference type="EMBL" id="FQUX01000005">
    <property type="protein sequence ID" value="SHF55572.1"/>
    <property type="molecule type" value="Genomic_DNA"/>
</dbReference>
<dbReference type="Gene3D" id="1.25.40.10">
    <property type="entry name" value="Tetratricopeptide repeat domain"/>
    <property type="match status" value="1"/>
</dbReference>
<dbReference type="InterPro" id="IPR009057">
    <property type="entry name" value="Homeodomain-like_sf"/>
</dbReference>
<dbReference type="Pfam" id="PF12833">
    <property type="entry name" value="HTH_18"/>
    <property type="match status" value="1"/>
</dbReference>
<evidence type="ECO:0000313" key="6">
    <source>
        <dbReference type="EMBL" id="SHF55572.1"/>
    </source>
</evidence>
<dbReference type="PANTHER" id="PTHR43280:SF29">
    <property type="entry name" value="ARAC-FAMILY TRANSCRIPTIONAL REGULATOR"/>
    <property type="match status" value="1"/>
</dbReference>
<gene>
    <name evidence="6" type="ORF">SAMN03080594_105104</name>
</gene>
<evidence type="ECO:0000313" key="7">
    <source>
        <dbReference type="Proteomes" id="UP000184406"/>
    </source>
</evidence>
<dbReference type="Gene3D" id="1.10.10.60">
    <property type="entry name" value="Homeodomain-like"/>
    <property type="match status" value="2"/>
</dbReference>
<keyword evidence="3" id="KW-0804">Transcription</keyword>
<evidence type="ECO:0000256" key="1">
    <source>
        <dbReference type="ARBA" id="ARBA00023015"/>
    </source>
</evidence>
<evidence type="ECO:0000259" key="5">
    <source>
        <dbReference type="PROSITE" id="PS01124"/>
    </source>
</evidence>
<dbReference type="SUPFAM" id="SSF46689">
    <property type="entry name" value="Homeodomain-like"/>
    <property type="match status" value="1"/>
</dbReference>
<dbReference type="PANTHER" id="PTHR43280">
    <property type="entry name" value="ARAC-FAMILY TRANSCRIPTIONAL REGULATOR"/>
    <property type="match status" value="1"/>
</dbReference>
<feature type="repeat" description="TPR" evidence="4">
    <location>
        <begin position="300"/>
        <end position="333"/>
    </location>
</feature>
<reference evidence="7" key="1">
    <citation type="submission" date="2016-11" db="EMBL/GenBank/DDBJ databases">
        <authorList>
            <person name="Varghese N."/>
            <person name="Submissions S."/>
        </authorList>
    </citation>
    <scope>NUCLEOTIDE SEQUENCE [LARGE SCALE GENOMIC DNA]</scope>
    <source>
        <strain evidence="7">DSM 17539</strain>
    </source>
</reference>
<evidence type="ECO:0000256" key="4">
    <source>
        <dbReference type="PROSITE-ProRule" id="PRU00339"/>
    </source>
</evidence>
<organism evidence="6 7">
    <name type="scientific">Arenibacter palladensis</name>
    <dbReference type="NCBI Taxonomy" id="237373"/>
    <lineage>
        <taxon>Bacteria</taxon>
        <taxon>Pseudomonadati</taxon>
        <taxon>Bacteroidota</taxon>
        <taxon>Flavobacteriia</taxon>
        <taxon>Flavobacteriales</taxon>
        <taxon>Flavobacteriaceae</taxon>
        <taxon>Arenibacter</taxon>
    </lineage>
</organism>
<dbReference type="RefSeq" id="WP_084532611.1">
    <property type="nucleotide sequence ID" value="NZ_FQUX01000005.1"/>
</dbReference>
<dbReference type="SMART" id="SM00028">
    <property type="entry name" value="TPR"/>
    <property type="match status" value="4"/>
</dbReference>
<dbReference type="InterPro" id="IPR018060">
    <property type="entry name" value="HTH_AraC"/>
</dbReference>